<feature type="transmembrane region" description="Helical" evidence="1">
    <location>
        <begin position="252"/>
        <end position="273"/>
    </location>
</feature>
<evidence type="ECO:0000256" key="1">
    <source>
        <dbReference type="SAM" id="Phobius"/>
    </source>
</evidence>
<keyword evidence="1" id="KW-0472">Membrane</keyword>
<dbReference type="AlphaFoldDB" id="C3XBE9"/>
<feature type="transmembrane region" description="Helical" evidence="1">
    <location>
        <begin position="312"/>
        <end position="331"/>
    </location>
</feature>
<feature type="transmembrane region" description="Helical" evidence="1">
    <location>
        <begin position="7"/>
        <end position="25"/>
    </location>
</feature>
<dbReference type="STRING" id="847.BRW83_0541"/>
<dbReference type="PANTHER" id="PTHR30238:SF4">
    <property type="entry name" value="SLL1022 PROTEIN"/>
    <property type="match status" value="1"/>
</dbReference>
<feature type="transmembrane region" description="Helical" evidence="1">
    <location>
        <begin position="160"/>
        <end position="179"/>
    </location>
</feature>
<dbReference type="PANTHER" id="PTHR30238">
    <property type="entry name" value="MEMBRANE BOUND PREDICTED REDOX MODULATOR"/>
    <property type="match status" value="1"/>
</dbReference>
<protein>
    <recommendedName>
        <fullName evidence="4">Integral membrane protein, YkoY family</fullName>
    </recommendedName>
</protein>
<dbReference type="HOGENOM" id="CLU_034539_1_0_4"/>
<feature type="transmembrane region" description="Helical" evidence="1">
    <location>
        <begin position="67"/>
        <end position="93"/>
    </location>
</feature>
<gene>
    <name evidence="2" type="ORF">OFBG_01553</name>
</gene>
<feature type="transmembrane region" description="Helical" evidence="1">
    <location>
        <begin position="185"/>
        <end position="205"/>
    </location>
</feature>
<name>C3XBE9_OXAFO</name>
<dbReference type="GeneID" id="77134451"/>
<dbReference type="Pfam" id="PF04332">
    <property type="entry name" value="DUF475"/>
    <property type="match status" value="1"/>
</dbReference>
<feature type="transmembrane region" description="Helical" evidence="1">
    <location>
        <begin position="121"/>
        <end position="139"/>
    </location>
</feature>
<evidence type="ECO:0008006" key="4">
    <source>
        <dbReference type="Google" id="ProtNLM"/>
    </source>
</evidence>
<keyword evidence="1" id="KW-1133">Transmembrane helix</keyword>
<keyword evidence="3" id="KW-1185">Reference proteome</keyword>
<reference evidence="2 3" key="1">
    <citation type="submission" date="2009-02" db="EMBL/GenBank/DDBJ databases">
        <title>The Genome Sequence of Oxalobacter formigenes OXCC13.</title>
        <authorList>
            <consortium name="The Broad Institute Genome Sequencing Platform"/>
            <person name="Ward D."/>
            <person name="Young S.K."/>
            <person name="Kodira C.D."/>
            <person name="Zeng Q."/>
            <person name="Koehrsen M."/>
            <person name="Alvarado L."/>
            <person name="Berlin A."/>
            <person name="Borenstein D."/>
            <person name="Chen Z."/>
            <person name="Engels R."/>
            <person name="Freedman E."/>
            <person name="Gellesch M."/>
            <person name="Goldberg J."/>
            <person name="Griggs A."/>
            <person name="Gujja S."/>
            <person name="Heiman D."/>
            <person name="Hepburn T."/>
            <person name="Howarth C."/>
            <person name="Jen D."/>
            <person name="Larson L."/>
            <person name="Lewis B."/>
            <person name="Mehta T."/>
            <person name="Park D."/>
            <person name="Pearson M."/>
            <person name="Roberts A."/>
            <person name="Saif S."/>
            <person name="Shea T."/>
            <person name="Shenoy N."/>
            <person name="Sisk P."/>
            <person name="Stolte C."/>
            <person name="Sykes S."/>
            <person name="Walk T."/>
            <person name="White J."/>
            <person name="Yandava C."/>
            <person name="Allison M.J."/>
            <person name="Lander E."/>
            <person name="Nusbaum C."/>
            <person name="Galagan J."/>
            <person name="Birren B."/>
        </authorList>
    </citation>
    <scope>NUCLEOTIDE SEQUENCE [LARGE SCALE GENOMIC DNA]</scope>
    <source>
        <strain evidence="2 3">OXCC13</strain>
    </source>
</reference>
<dbReference type="Proteomes" id="UP000005089">
    <property type="component" value="Unassembled WGS sequence"/>
</dbReference>
<dbReference type="InterPro" id="IPR007427">
    <property type="entry name" value="DUF475"/>
</dbReference>
<dbReference type="eggNOG" id="COG2899">
    <property type="taxonomic scope" value="Bacteria"/>
</dbReference>
<dbReference type="RefSeq" id="WP_005881755.1">
    <property type="nucleotide sequence ID" value="NZ_CP019430.1"/>
</dbReference>
<dbReference type="EMBL" id="GG658170">
    <property type="protein sequence ID" value="EEO30525.1"/>
    <property type="molecule type" value="Genomic_DNA"/>
</dbReference>
<organism evidence="2 3">
    <name type="scientific">Oxalobacter formigenes OXCC13</name>
    <dbReference type="NCBI Taxonomy" id="556269"/>
    <lineage>
        <taxon>Bacteria</taxon>
        <taxon>Pseudomonadati</taxon>
        <taxon>Pseudomonadota</taxon>
        <taxon>Betaproteobacteria</taxon>
        <taxon>Burkholderiales</taxon>
        <taxon>Oxalobacteraceae</taxon>
        <taxon>Oxalobacter</taxon>
    </lineage>
</organism>
<accession>C3XBE9</accession>
<dbReference type="OrthoDB" id="8533002at2"/>
<keyword evidence="1" id="KW-0812">Transmembrane</keyword>
<sequence>MKSYLSYFTSSFIVCVAAFVVGYAIGGPAAIATIFFLTVLEVALSFDNAVVNAGILKHWSHIWRQHFLLWGIFVAVFGMRLVFPLLIVCVAGHMGPAEALNIAIYLPHEYSRIMASAHHEVAAFGGVFLLMVFLSFFVARHKTEHWLAFIEKPLTRLGQMEAIQAALTLITLTAITYFVSPDERFEFLLAGMWGLVVYVLTKGVASLLSPHDQQIEQHIVHQGVGGFLYLELIDASFSFDGVLGAFAMTNNLFIIALGLGAGAMFVRSFTILLVEKGTLSHYRYLEHGAFWAIGSLALLMLLGVLFPVPEAITGLLGALLIIAALGSSIIANRRKS</sequence>
<feature type="transmembrane region" description="Helical" evidence="1">
    <location>
        <begin position="285"/>
        <end position="306"/>
    </location>
</feature>
<proteinExistence type="predicted"/>
<evidence type="ECO:0000313" key="2">
    <source>
        <dbReference type="EMBL" id="EEO30525.1"/>
    </source>
</evidence>
<evidence type="ECO:0000313" key="3">
    <source>
        <dbReference type="Proteomes" id="UP000005089"/>
    </source>
</evidence>